<feature type="repeat" description="TPR" evidence="7">
    <location>
        <begin position="282"/>
        <end position="315"/>
    </location>
</feature>
<evidence type="ECO:0000259" key="8">
    <source>
        <dbReference type="PROSITE" id="PS50035"/>
    </source>
</evidence>
<comment type="catalytic activity">
    <reaction evidence="1">
        <text>a 1,2-diacyl-sn-glycero-3-phosphocholine + H2O = a 1,2-diacyl-sn-glycero-3-phosphate + choline + H(+)</text>
        <dbReference type="Rhea" id="RHEA:14445"/>
        <dbReference type="ChEBI" id="CHEBI:15354"/>
        <dbReference type="ChEBI" id="CHEBI:15377"/>
        <dbReference type="ChEBI" id="CHEBI:15378"/>
        <dbReference type="ChEBI" id="CHEBI:57643"/>
        <dbReference type="ChEBI" id="CHEBI:58608"/>
        <dbReference type="EC" id="3.1.4.4"/>
    </reaction>
</comment>
<feature type="domain" description="PLD phosphodiesterase" evidence="8">
    <location>
        <begin position="104"/>
        <end position="131"/>
    </location>
</feature>
<evidence type="ECO:0000256" key="7">
    <source>
        <dbReference type="PROSITE-ProRule" id="PRU00339"/>
    </source>
</evidence>
<evidence type="ECO:0000256" key="2">
    <source>
        <dbReference type="ARBA" id="ARBA00008664"/>
    </source>
</evidence>
<dbReference type="Gene3D" id="1.25.40.10">
    <property type="entry name" value="Tetratricopeptide repeat domain"/>
    <property type="match status" value="1"/>
</dbReference>
<dbReference type="Proteomes" id="UP000249645">
    <property type="component" value="Unassembled WGS sequence"/>
</dbReference>
<dbReference type="GO" id="GO:0004630">
    <property type="term" value="F:phospholipase D activity"/>
    <property type="evidence" value="ECO:0007669"/>
    <property type="project" value="UniProtKB-EC"/>
</dbReference>
<dbReference type="PANTHER" id="PTHR43856">
    <property type="entry name" value="CARDIOLIPIN HYDROLASE"/>
    <property type="match status" value="1"/>
</dbReference>
<dbReference type="InterPro" id="IPR019734">
    <property type="entry name" value="TPR_rpt"/>
</dbReference>
<protein>
    <recommendedName>
        <fullName evidence="3">phospholipase D</fullName>
        <ecNumber evidence="3">3.1.4.4</ecNumber>
    </recommendedName>
</protein>
<dbReference type="InterPro" id="IPR011990">
    <property type="entry name" value="TPR-like_helical_dom_sf"/>
</dbReference>
<evidence type="ECO:0000256" key="3">
    <source>
        <dbReference type="ARBA" id="ARBA00012027"/>
    </source>
</evidence>
<dbReference type="EMBL" id="QFOI01000209">
    <property type="protein sequence ID" value="PZP46868.1"/>
    <property type="molecule type" value="Genomic_DNA"/>
</dbReference>
<dbReference type="SMART" id="SM00028">
    <property type="entry name" value="TPR"/>
    <property type="match status" value="4"/>
</dbReference>
<dbReference type="GO" id="GO:0006793">
    <property type="term" value="P:phosphorus metabolic process"/>
    <property type="evidence" value="ECO:0007669"/>
    <property type="project" value="UniProtKB-ARBA"/>
</dbReference>
<keyword evidence="5" id="KW-0442">Lipid degradation</keyword>
<gene>
    <name evidence="9" type="ORF">DI598_11630</name>
</gene>
<dbReference type="Pfam" id="PF13091">
    <property type="entry name" value="PLDc_2"/>
    <property type="match status" value="1"/>
</dbReference>
<evidence type="ECO:0000256" key="6">
    <source>
        <dbReference type="ARBA" id="ARBA00023098"/>
    </source>
</evidence>
<dbReference type="InterPro" id="IPR025202">
    <property type="entry name" value="PLD-like_dom"/>
</dbReference>
<proteinExistence type="inferred from homology"/>
<evidence type="ECO:0000256" key="5">
    <source>
        <dbReference type="ARBA" id="ARBA00022963"/>
    </source>
</evidence>
<dbReference type="EC" id="3.1.4.4" evidence="3"/>
<dbReference type="GO" id="GO:0016891">
    <property type="term" value="F:RNA endonuclease activity producing 5'-phosphomonoesters, hydrolytic mechanism"/>
    <property type="evidence" value="ECO:0007669"/>
    <property type="project" value="TreeGrafter"/>
</dbReference>
<keyword evidence="7" id="KW-0802">TPR repeat</keyword>
<evidence type="ECO:0000313" key="10">
    <source>
        <dbReference type="Proteomes" id="UP000249645"/>
    </source>
</evidence>
<keyword evidence="6" id="KW-0443">Lipid metabolism</keyword>
<reference evidence="9 10" key="1">
    <citation type="submission" date="2017-11" db="EMBL/GenBank/DDBJ databases">
        <title>Infants hospitalized years apart are colonized by the same room-sourced microbial strains.</title>
        <authorList>
            <person name="Brooks B."/>
            <person name="Olm M.R."/>
            <person name="Firek B.A."/>
            <person name="Baker R."/>
            <person name="Thomas B.C."/>
            <person name="Morowitz M.J."/>
            <person name="Banfield J.F."/>
        </authorList>
    </citation>
    <scope>NUCLEOTIDE SEQUENCE [LARGE SCALE GENOMIC DNA]</scope>
    <source>
        <strain evidence="9">S2_009_000_R2_76</strain>
    </source>
</reference>
<accession>A0A2W5EU53</accession>
<dbReference type="InterPro" id="IPR051406">
    <property type="entry name" value="PLD_domain"/>
</dbReference>
<dbReference type="SUPFAM" id="SSF48452">
    <property type="entry name" value="TPR-like"/>
    <property type="match status" value="1"/>
</dbReference>
<keyword evidence="4" id="KW-0378">Hydrolase</keyword>
<sequence length="426" mass="49218">MKTNGTIYGSYKKLKYPKLYEMTTAFFSSIEKIILSNISKTKHTLQIAVAWFTNPKLSECILNLSNKNVYLEIILSDDDINFSNPKNNFQEFINEGIIVKITRFPSLMHHKFCIIDEKIIISGSYNWTLGAEKNNFENVILSTDINLVSLYVNEFNRLSQLAEKLVSITDTTFNSYMSKTEKSREVELLTTVSSLGDLIDDAEIGNEESLGEEFELLLDDAELLYLQGKHQDSINLCKESLKKYPNSSDMYELIASSKWRQGKFEEQVEYAQKAVDIDNLNYQAYNTLGNGYAKLKNESKSIEAYRICISANPENYVYYGNRGKSYRELGKDTNFSKQMRSQFMLKASSDLEKVIEITTKLERKENGYGLFYSRGIAFFYLNKLMFAKNDLKKALELYSDAAKNQQDIHEYREIKKLIEEIESMNK</sequence>
<dbReference type="Pfam" id="PF13181">
    <property type="entry name" value="TPR_8"/>
    <property type="match status" value="2"/>
</dbReference>
<evidence type="ECO:0000313" key="9">
    <source>
        <dbReference type="EMBL" id="PZP46868.1"/>
    </source>
</evidence>
<comment type="similarity">
    <text evidence="2">Belongs to the phospholipase D family.</text>
</comment>
<dbReference type="PANTHER" id="PTHR43856:SF1">
    <property type="entry name" value="MITOCHONDRIAL CARDIOLIPIN HYDROLASE"/>
    <property type="match status" value="1"/>
</dbReference>
<dbReference type="SUPFAM" id="SSF56024">
    <property type="entry name" value="Phospholipase D/nuclease"/>
    <property type="match status" value="1"/>
</dbReference>
<organism evidence="9 10">
    <name type="scientific">Pseudopedobacter saltans</name>
    <dbReference type="NCBI Taxonomy" id="151895"/>
    <lineage>
        <taxon>Bacteria</taxon>
        <taxon>Pseudomonadati</taxon>
        <taxon>Bacteroidota</taxon>
        <taxon>Sphingobacteriia</taxon>
        <taxon>Sphingobacteriales</taxon>
        <taxon>Sphingobacteriaceae</taxon>
        <taxon>Pseudopedobacter</taxon>
    </lineage>
</organism>
<evidence type="ECO:0000256" key="1">
    <source>
        <dbReference type="ARBA" id="ARBA00000798"/>
    </source>
</evidence>
<dbReference type="GO" id="GO:0016042">
    <property type="term" value="P:lipid catabolic process"/>
    <property type="evidence" value="ECO:0007669"/>
    <property type="project" value="UniProtKB-KW"/>
</dbReference>
<name>A0A2W5EU53_9SPHI</name>
<dbReference type="AlphaFoldDB" id="A0A2W5EU53"/>
<evidence type="ECO:0000256" key="4">
    <source>
        <dbReference type="ARBA" id="ARBA00022801"/>
    </source>
</evidence>
<dbReference type="PROSITE" id="PS50035">
    <property type="entry name" value="PLD"/>
    <property type="match status" value="1"/>
</dbReference>
<dbReference type="PROSITE" id="PS50005">
    <property type="entry name" value="TPR"/>
    <property type="match status" value="1"/>
</dbReference>
<dbReference type="Gene3D" id="3.30.870.10">
    <property type="entry name" value="Endonuclease Chain A"/>
    <property type="match status" value="1"/>
</dbReference>
<dbReference type="InterPro" id="IPR001736">
    <property type="entry name" value="PLipase_D/transphosphatidylase"/>
</dbReference>
<comment type="caution">
    <text evidence="9">The sequence shown here is derived from an EMBL/GenBank/DDBJ whole genome shotgun (WGS) entry which is preliminary data.</text>
</comment>